<keyword evidence="7 11" id="KW-0418">Kinase</keyword>
<reference evidence="13" key="2">
    <citation type="submission" date="2021-04" db="EMBL/GenBank/DDBJ databases">
        <authorList>
            <person name="Gilroy R."/>
        </authorList>
    </citation>
    <scope>NUCLEOTIDE SEQUENCE</scope>
    <source>
        <strain evidence="13">F6-6636</strain>
    </source>
</reference>
<dbReference type="GO" id="GO:0005829">
    <property type="term" value="C:cytosol"/>
    <property type="evidence" value="ECO:0007669"/>
    <property type="project" value="TreeGrafter"/>
</dbReference>
<proteinExistence type="inferred from homology"/>
<keyword evidence="6 11" id="KW-0547">Nucleotide-binding</keyword>
<evidence type="ECO:0000256" key="2">
    <source>
        <dbReference type="ARBA" id="ARBA00012980"/>
    </source>
</evidence>
<dbReference type="PANTHER" id="PTHR10344">
    <property type="entry name" value="THYMIDYLATE KINASE"/>
    <property type="match status" value="1"/>
</dbReference>
<keyword evidence="8 11" id="KW-0067">ATP-binding</keyword>
<evidence type="ECO:0000313" key="13">
    <source>
        <dbReference type="EMBL" id="MBU3851841.1"/>
    </source>
</evidence>
<dbReference type="EC" id="2.7.4.9" evidence="2 11"/>
<dbReference type="EMBL" id="JAHLFS010000051">
    <property type="protein sequence ID" value="MBU3851841.1"/>
    <property type="molecule type" value="Genomic_DNA"/>
</dbReference>
<dbReference type="GO" id="GO:0006233">
    <property type="term" value="P:dTDP biosynthetic process"/>
    <property type="evidence" value="ECO:0007669"/>
    <property type="project" value="InterPro"/>
</dbReference>
<dbReference type="PANTHER" id="PTHR10344:SF4">
    <property type="entry name" value="UMP-CMP KINASE 2, MITOCHONDRIAL"/>
    <property type="match status" value="1"/>
</dbReference>
<evidence type="ECO:0000256" key="3">
    <source>
        <dbReference type="ARBA" id="ARBA00017144"/>
    </source>
</evidence>
<evidence type="ECO:0000256" key="1">
    <source>
        <dbReference type="ARBA" id="ARBA00009776"/>
    </source>
</evidence>
<dbReference type="GO" id="GO:0006235">
    <property type="term" value="P:dTTP biosynthetic process"/>
    <property type="evidence" value="ECO:0007669"/>
    <property type="project" value="UniProtKB-UniRule"/>
</dbReference>
<gene>
    <name evidence="11 13" type="primary">tmk</name>
    <name evidence="13" type="ORF">H9901_03985</name>
</gene>
<dbReference type="InterPro" id="IPR027417">
    <property type="entry name" value="P-loop_NTPase"/>
</dbReference>
<dbReference type="FunFam" id="3.40.50.300:FF:000225">
    <property type="entry name" value="Thymidylate kinase"/>
    <property type="match status" value="1"/>
</dbReference>
<feature type="binding site" evidence="11">
    <location>
        <begin position="7"/>
        <end position="14"/>
    </location>
    <ligand>
        <name>ATP</name>
        <dbReference type="ChEBI" id="CHEBI:30616"/>
    </ligand>
</feature>
<dbReference type="SUPFAM" id="SSF52540">
    <property type="entry name" value="P-loop containing nucleoside triphosphate hydrolases"/>
    <property type="match status" value="1"/>
</dbReference>
<organism evidence="13 14">
    <name type="scientific">Candidatus Paralactobacillus gallistercoris</name>
    <dbReference type="NCBI Taxonomy" id="2838724"/>
    <lineage>
        <taxon>Bacteria</taxon>
        <taxon>Bacillati</taxon>
        <taxon>Bacillota</taxon>
        <taxon>Bacilli</taxon>
        <taxon>Lactobacillales</taxon>
        <taxon>Lactobacillaceae</taxon>
        <taxon>Lactobacillus</taxon>
    </lineage>
</organism>
<dbReference type="GO" id="GO:0004798">
    <property type="term" value="F:dTMP kinase activity"/>
    <property type="evidence" value="ECO:0007669"/>
    <property type="project" value="UniProtKB-UniRule"/>
</dbReference>
<evidence type="ECO:0000256" key="9">
    <source>
        <dbReference type="ARBA" id="ARBA00048743"/>
    </source>
</evidence>
<evidence type="ECO:0000313" key="14">
    <source>
        <dbReference type="Proteomes" id="UP000777303"/>
    </source>
</evidence>
<dbReference type="AlphaFoldDB" id="A0A948TJT1"/>
<dbReference type="GO" id="GO:0006227">
    <property type="term" value="P:dUDP biosynthetic process"/>
    <property type="evidence" value="ECO:0007669"/>
    <property type="project" value="TreeGrafter"/>
</dbReference>
<dbReference type="NCBIfam" id="TIGR00041">
    <property type="entry name" value="DTMP_kinase"/>
    <property type="match status" value="1"/>
</dbReference>
<evidence type="ECO:0000256" key="8">
    <source>
        <dbReference type="ARBA" id="ARBA00022840"/>
    </source>
</evidence>
<evidence type="ECO:0000259" key="12">
    <source>
        <dbReference type="Pfam" id="PF02223"/>
    </source>
</evidence>
<accession>A0A948TJT1</accession>
<comment type="similarity">
    <text evidence="1 11">Belongs to the thymidylate kinase family.</text>
</comment>
<comment type="caution">
    <text evidence="13">The sequence shown here is derived from an EMBL/GenBank/DDBJ whole genome shotgun (WGS) entry which is preliminary data.</text>
</comment>
<evidence type="ECO:0000256" key="10">
    <source>
        <dbReference type="ARBA" id="ARBA00057735"/>
    </source>
</evidence>
<dbReference type="InterPro" id="IPR018094">
    <property type="entry name" value="Thymidylate_kinase"/>
</dbReference>
<protein>
    <recommendedName>
        <fullName evidence="3 11">Thymidylate kinase</fullName>
        <ecNumber evidence="2 11">2.7.4.9</ecNumber>
    </recommendedName>
    <alternativeName>
        <fullName evidence="11">dTMP kinase</fullName>
    </alternativeName>
</protein>
<dbReference type="PROSITE" id="PS01331">
    <property type="entry name" value="THYMIDYLATE_KINASE"/>
    <property type="match status" value="1"/>
</dbReference>
<feature type="domain" description="Thymidylate kinase-like" evidence="12">
    <location>
        <begin position="5"/>
        <end position="193"/>
    </location>
</feature>
<dbReference type="Gene3D" id="3.40.50.300">
    <property type="entry name" value="P-loop containing nucleotide triphosphate hydrolases"/>
    <property type="match status" value="1"/>
</dbReference>
<dbReference type="CDD" id="cd01672">
    <property type="entry name" value="TMPK"/>
    <property type="match status" value="1"/>
</dbReference>
<dbReference type="GO" id="GO:0005524">
    <property type="term" value="F:ATP binding"/>
    <property type="evidence" value="ECO:0007669"/>
    <property type="project" value="UniProtKB-UniRule"/>
</dbReference>
<dbReference type="Pfam" id="PF02223">
    <property type="entry name" value="Thymidylate_kin"/>
    <property type="match status" value="1"/>
</dbReference>
<name>A0A948TJT1_9LACO</name>
<reference evidence="13" key="1">
    <citation type="journal article" date="2021" name="PeerJ">
        <title>Extensive microbial diversity within the chicken gut microbiome revealed by metagenomics and culture.</title>
        <authorList>
            <person name="Gilroy R."/>
            <person name="Ravi A."/>
            <person name="Getino M."/>
            <person name="Pursley I."/>
            <person name="Horton D.L."/>
            <person name="Alikhan N.F."/>
            <person name="Baker D."/>
            <person name="Gharbi K."/>
            <person name="Hall N."/>
            <person name="Watson M."/>
            <person name="Adriaenssens E.M."/>
            <person name="Foster-Nyarko E."/>
            <person name="Jarju S."/>
            <person name="Secka A."/>
            <person name="Antonio M."/>
            <person name="Oren A."/>
            <person name="Chaudhuri R.R."/>
            <person name="La Ragione R."/>
            <person name="Hildebrand F."/>
            <person name="Pallen M.J."/>
        </authorList>
    </citation>
    <scope>NUCLEOTIDE SEQUENCE</scope>
    <source>
        <strain evidence="13">F6-6636</strain>
    </source>
</reference>
<keyword evidence="4 11" id="KW-0808">Transferase</keyword>
<evidence type="ECO:0000256" key="11">
    <source>
        <dbReference type="HAMAP-Rule" id="MF_00165"/>
    </source>
</evidence>
<dbReference type="Proteomes" id="UP000777303">
    <property type="component" value="Unassembled WGS sequence"/>
</dbReference>
<comment type="function">
    <text evidence="10 11">Phosphorylation of dTMP to form dTDP in both de novo and salvage pathways of dTTP synthesis.</text>
</comment>
<keyword evidence="5 11" id="KW-0545">Nucleotide biosynthesis</keyword>
<sequence length="213" mass="24360">MFITFEGPDGAGKTTVLKHLVPLLQQQTSLPIRLSREPGGNKIAEEIRQIILDINNQQMDDRTEALLYAAARRQHLVENVFPQLRQGDIVISDRFVDSSIVYQGAGRQIGEAAVAQINYFATEGLTPDLTIYLDVPVMIGLQRIHQYRQTQNDRLDQEKISFHERVRQAYLRLWRANPQRIVKVDATQPLALVIDECQHIITQRFSQVFDGVK</sequence>
<dbReference type="InterPro" id="IPR018095">
    <property type="entry name" value="Thymidylate_kin_CS"/>
</dbReference>
<comment type="catalytic activity">
    <reaction evidence="9 11">
        <text>dTMP + ATP = dTDP + ADP</text>
        <dbReference type="Rhea" id="RHEA:13517"/>
        <dbReference type="ChEBI" id="CHEBI:30616"/>
        <dbReference type="ChEBI" id="CHEBI:58369"/>
        <dbReference type="ChEBI" id="CHEBI:63528"/>
        <dbReference type="ChEBI" id="CHEBI:456216"/>
        <dbReference type="EC" id="2.7.4.9"/>
    </reaction>
</comment>
<dbReference type="HAMAP" id="MF_00165">
    <property type="entry name" value="Thymidylate_kinase"/>
    <property type="match status" value="1"/>
</dbReference>
<evidence type="ECO:0000256" key="7">
    <source>
        <dbReference type="ARBA" id="ARBA00022777"/>
    </source>
</evidence>
<evidence type="ECO:0000256" key="6">
    <source>
        <dbReference type="ARBA" id="ARBA00022741"/>
    </source>
</evidence>
<evidence type="ECO:0000256" key="5">
    <source>
        <dbReference type="ARBA" id="ARBA00022727"/>
    </source>
</evidence>
<evidence type="ECO:0000256" key="4">
    <source>
        <dbReference type="ARBA" id="ARBA00022679"/>
    </source>
</evidence>
<dbReference type="InterPro" id="IPR039430">
    <property type="entry name" value="Thymidylate_kin-like_dom"/>
</dbReference>